<feature type="region of interest" description="Disordered" evidence="5">
    <location>
        <begin position="163"/>
        <end position="189"/>
    </location>
</feature>
<dbReference type="RefSeq" id="WP_021797514.1">
    <property type="nucleotide sequence ID" value="NZ_ACVN02000174.1"/>
</dbReference>
<evidence type="ECO:0000256" key="2">
    <source>
        <dbReference type="ARBA" id="ARBA00011322"/>
    </source>
</evidence>
<sequence length="696" mass="74470">ARCVEPLRASETTGARHESVADAWRIKAAEQAGPLGGLLPDRFEAPDDQAGATESPAVATARAALAGALSEAEQSSGSLTDLLELEQSLAERRAAVEDQHAQVEAVAEQLAGLRQERDDLSRQREKTAAEAEALAPLAESLADARESRQTAATRLQAAQAAENDQQALAGARRAESEARRTAGSATTEHAAARARWLDGLAGEVAAELTTGRPCPVCGSLEHPSPASRPADAPTRDDVERLAEISAAQERALTRATAECDRIATHLAEQRDRTGGLTAARAREAAEDAMRAVEQATAAVTRRKQLRTRLEELRVDAEQVTSEIASRAAQQAALAEAVRAARAALADDETRIEQARAGFTSVADRAASVTARIHAITALQQALDQLVRTRREHAATRATALAAMAREGFGDDPAQVFEAALPDAELTALTNRITEYDARTAELRTRLADPQLVAAAQEPEPELEALDAAASRARQAAQTAQQWLGEASAQLSHSRQAAERLDRALAAYDQIAPLAEPYVRMAELANATGERNLAGITLPTFVLRHRFEQVIDRANERLEVMTHGRYSLRRTDEREGRGRRQGLGLVVVDHVPTDTERDPRTLSGGETFLASLAMALGLSDTVTSEAGGVELDSLFVDEGFGSLDPDALDMVMDQLERLRAGGRCVGVISHVAEMRQRIAERVSVRPNGDGTSTLTTS</sequence>
<comment type="subunit">
    <text evidence="2">Heterodimer of SbcC and SbcD.</text>
</comment>
<evidence type="ECO:0000256" key="3">
    <source>
        <dbReference type="ARBA" id="ARBA00013368"/>
    </source>
</evidence>
<dbReference type="SUPFAM" id="SSF52540">
    <property type="entry name" value="P-loop containing nucleoside triphosphate hydrolases"/>
    <property type="match status" value="1"/>
</dbReference>
<keyword evidence="6" id="KW-0540">Nuclease</keyword>
<organism evidence="6 7">
    <name type="scientific">Propionibacterium acidifaciens F0233</name>
    <dbReference type="NCBI Taxonomy" id="553198"/>
    <lineage>
        <taxon>Bacteria</taxon>
        <taxon>Bacillati</taxon>
        <taxon>Actinomycetota</taxon>
        <taxon>Actinomycetes</taxon>
        <taxon>Propionibacteriales</taxon>
        <taxon>Propionibacteriaceae</taxon>
        <taxon>Propionibacterium</taxon>
    </lineage>
</organism>
<keyword evidence="6" id="KW-0269">Exonuclease</keyword>
<dbReference type="PANTHER" id="PTHR32114:SF2">
    <property type="entry name" value="ABC TRANSPORTER ABCH.3"/>
    <property type="match status" value="1"/>
</dbReference>
<dbReference type="AlphaFoldDB" id="U2QHV0"/>
<keyword evidence="7" id="KW-1185">Reference proteome</keyword>
<evidence type="ECO:0000256" key="1">
    <source>
        <dbReference type="ARBA" id="ARBA00006930"/>
    </source>
</evidence>
<comment type="caution">
    <text evidence="6">The sequence shown here is derived from an EMBL/GenBank/DDBJ whole genome shotgun (WGS) entry which is preliminary data.</text>
</comment>
<evidence type="ECO:0000313" key="6">
    <source>
        <dbReference type="EMBL" id="ERK55804.1"/>
    </source>
</evidence>
<gene>
    <name evidence="6" type="ORF">HMPREF0682_1437</name>
</gene>
<feature type="coiled-coil region" evidence="4">
    <location>
        <begin position="278"/>
        <end position="322"/>
    </location>
</feature>
<evidence type="ECO:0000313" key="7">
    <source>
        <dbReference type="Proteomes" id="UP000017052"/>
    </source>
</evidence>
<keyword evidence="4" id="KW-0175">Coiled coil</keyword>
<dbReference type="Pfam" id="PF13558">
    <property type="entry name" value="SbcC_Walker_B"/>
    <property type="match status" value="1"/>
</dbReference>
<dbReference type="EMBL" id="ACVN02000174">
    <property type="protein sequence ID" value="ERK55804.1"/>
    <property type="molecule type" value="Genomic_DNA"/>
</dbReference>
<protein>
    <recommendedName>
        <fullName evidence="3">Nuclease SbcCD subunit C</fullName>
    </recommendedName>
</protein>
<name>U2QHV0_9ACTN</name>
<feature type="coiled-coil region" evidence="4">
    <location>
        <begin position="96"/>
        <end position="161"/>
    </location>
</feature>
<dbReference type="Proteomes" id="UP000017052">
    <property type="component" value="Unassembled WGS sequence"/>
</dbReference>
<keyword evidence="6" id="KW-0378">Hydrolase</keyword>
<feature type="non-terminal residue" evidence="6">
    <location>
        <position position="1"/>
    </location>
</feature>
<dbReference type="Gene3D" id="3.40.50.300">
    <property type="entry name" value="P-loop containing nucleotide triphosphate hydrolases"/>
    <property type="match status" value="1"/>
</dbReference>
<reference evidence="6" key="1">
    <citation type="submission" date="2013-08" db="EMBL/GenBank/DDBJ databases">
        <authorList>
            <person name="Durkin A.S."/>
            <person name="Haft D.R."/>
            <person name="McCorrison J."/>
            <person name="Torralba M."/>
            <person name="Gillis M."/>
            <person name="Haft D.H."/>
            <person name="Methe B."/>
            <person name="Sutton G."/>
            <person name="Nelson K.E."/>
        </authorList>
    </citation>
    <scope>NUCLEOTIDE SEQUENCE [LARGE SCALE GENOMIC DNA]</scope>
    <source>
        <strain evidence="6">F0233</strain>
    </source>
</reference>
<proteinExistence type="inferred from homology"/>
<feature type="region of interest" description="Disordered" evidence="5">
    <location>
        <begin position="35"/>
        <end position="55"/>
    </location>
</feature>
<comment type="similarity">
    <text evidence="1">Belongs to the SMC family. SbcC subfamily.</text>
</comment>
<dbReference type="InterPro" id="IPR027417">
    <property type="entry name" value="P-loop_NTPase"/>
</dbReference>
<dbReference type="PANTHER" id="PTHR32114">
    <property type="entry name" value="ABC TRANSPORTER ABCH.3"/>
    <property type="match status" value="1"/>
</dbReference>
<evidence type="ECO:0000256" key="4">
    <source>
        <dbReference type="SAM" id="Coils"/>
    </source>
</evidence>
<dbReference type="GO" id="GO:0004527">
    <property type="term" value="F:exonuclease activity"/>
    <property type="evidence" value="ECO:0007669"/>
    <property type="project" value="UniProtKB-KW"/>
</dbReference>
<evidence type="ECO:0000256" key="5">
    <source>
        <dbReference type="SAM" id="MobiDB-lite"/>
    </source>
</evidence>
<accession>U2QHV0</accession>